<sequence length="200" mass="21807">MLLGGRELTSHRSLNRYFSHGLSCNSGEIPIDISLNGFFSTDWGPNGFFSKGVPLREKETLITIGQKGFFSRGALLKESEISSTRGLNGFFSRDAIIEHRLQLLQELLRERACDIPRVSKSGVELVQLLLHGGVDDVPAMRGARRRRRQAVVVRIQLEAHAPEGAAMKLGQHGSRVHGARGEGQGKGEGSSAGRGQSRPP</sequence>
<organism evidence="2">
    <name type="scientific">Alexandrium catenella</name>
    <name type="common">Red tide dinoflagellate</name>
    <name type="synonym">Gonyaulax catenella</name>
    <dbReference type="NCBI Taxonomy" id="2925"/>
    <lineage>
        <taxon>Eukaryota</taxon>
        <taxon>Sar</taxon>
        <taxon>Alveolata</taxon>
        <taxon>Dinophyceae</taxon>
        <taxon>Gonyaulacales</taxon>
        <taxon>Pyrocystaceae</taxon>
        <taxon>Alexandrium</taxon>
    </lineage>
</organism>
<name>A0A7S1RY74_ALECA</name>
<dbReference type="AlphaFoldDB" id="A0A7S1RY74"/>
<protein>
    <submittedName>
        <fullName evidence="2">Uncharacterized protein</fullName>
    </submittedName>
</protein>
<reference evidence="2" key="1">
    <citation type="submission" date="2021-01" db="EMBL/GenBank/DDBJ databases">
        <authorList>
            <person name="Corre E."/>
            <person name="Pelletier E."/>
            <person name="Niang G."/>
            <person name="Scheremetjew M."/>
            <person name="Finn R."/>
            <person name="Kale V."/>
            <person name="Holt S."/>
            <person name="Cochrane G."/>
            <person name="Meng A."/>
            <person name="Brown T."/>
            <person name="Cohen L."/>
        </authorList>
    </citation>
    <scope>NUCLEOTIDE SEQUENCE</scope>
    <source>
        <strain evidence="2">OF101</strain>
    </source>
</reference>
<evidence type="ECO:0000256" key="1">
    <source>
        <dbReference type="SAM" id="MobiDB-lite"/>
    </source>
</evidence>
<evidence type="ECO:0000313" key="2">
    <source>
        <dbReference type="EMBL" id="CAD9179196.1"/>
    </source>
</evidence>
<accession>A0A7S1RY74</accession>
<proteinExistence type="predicted"/>
<dbReference type="EMBL" id="HBGE01094040">
    <property type="protein sequence ID" value="CAD9179196.1"/>
    <property type="molecule type" value="Transcribed_RNA"/>
</dbReference>
<feature type="region of interest" description="Disordered" evidence="1">
    <location>
        <begin position="163"/>
        <end position="200"/>
    </location>
</feature>
<gene>
    <name evidence="2" type="ORF">ACAT0790_LOCUS55968</name>
</gene>